<dbReference type="PROSITE" id="PS50222">
    <property type="entry name" value="EF_HAND_2"/>
    <property type="match status" value="1"/>
</dbReference>
<proteinExistence type="predicted"/>
<comment type="caution">
    <text evidence="4">The sequence shown here is derived from an EMBL/GenBank/DDBJ whole genome shotgun (WGS) entry which is preliminary data.</text>
</comment>
<dbReference type="InterPro" id="IPR002048">
    <property type="entry name" value="EF_hand_dom"/>
</dbReference>
<feature type="domain" description="EF-hand" evidence="3">
    <location>
        <begin position="53"/>
        <end position="88"/>
    </location>
</feature>
<dbReference type="InterPro" id="IPR018247">
    <property type="entry name" value="EF_Hand_1_Ca_BS"/>
</dbReference>
<dbReference type="PROSITE" id="PS00018">
    <property type="entry name" value="EF_HAND_1"/>
    <property type="match status" value="1"/>
</dbReference>
<evidence type="ECO:0000313" key="5">
    <source>
        <dbReference type="Proteomes" id="UP000264492"/>
    </source>
</evidence>
<dbReference type="Pfam" id="PF13202">
    <property type="entry name" value="EF-hand_5"/>
    <property type="match status" value="2"/>
</dbReference>
<evidence type="ECO:0000256" key="1">
    <source>
        <dbReference type="SAM" id="MobiDB-lite"/>
    </source>
</evidence>
<feature type="compositionally biased region" description="Basic and acidic residues" evidence="1">
    <location>
        <begin position="103"/>
        <end position="112"/>
    </location>
</feature>
<feature type="chain" id="PRO_5016961961" description="EF-hand domain-containing protein" evidence="2">
    <location>
        <begin position="24"/>
        <end position="112"/>
    </location>
</feature>
<keyword evidence="5" id="KW-1185">Reference proteome</keyword>
<evidence type="ECO:0000313" key="4">
    <source>
        <dbReference type="EMBL" id="RDZ27212.1"/>
    </source>
</evidence>
<name>A0A371K029_9GAMM</name>
<dbReference type="EMBL" id="QTSU01000002">
    <property type="protein sequence ID" value="RDZ27212.1"/>
    <property type="molecule type" value="Genomic_DNA"/>
</dbReference>
<organism evidence="4 5">
    <name type="scientific">Lysobacter silvisoli</name>
    <dbReference type="NCBI Taxonomy" id="2293254"/>
    <lineage>
        <taxon>Bacteria</taxon>
        <taxon>Pseudomonadati</taxon>
        <taxon>Pseudomonadota</taxon>
        <taxon>Gammaproteobacteria</taxon>
        <taxon>Lysobacterales</taxon>
        <taxon>Lysobacteraceae</taxon>
        <taxon>Lysobacter</taxon>
    </lineage>
</organism>
<feature type="signal peptide" evidence="2">
    <location>
        <begin position="1"/>
        <end position="23"/>
    </location>
</feature>
<dbReference type="AlphaFoldDB" id="A0A371K029"/>
<protein>
    <recommendedName>
        <fullName evidence="3">EF-hand domain-containing protein</fullName>
    </recommendedName>
</protein>
<evidence type="ECO:0000256" key="2">
    <source>
        <dbReference type="SAM" id="SignalP"/>
    </source>
</evidence>
<dbReference type="OrthoDB" id="7060921at2"/>
<dbReference type="InterPro" id="IPR011992">
    <property type="entry name" value="EF-hand-dom_pair"/>
</dbReference>
<feature type="region of interest" description="Disordered" evidence="1">
    <location>
        <begin position="83"/>
        <end position="112"/>
    </location>
</feature>
<accession>A0A371K029</accession>
<keyword evidence="2" id="KW-0732">Signal</keyword>
<dbReference type="RefSeq" id="WP_115859589.1">
    <property type="nucleotide sequence ID" value="NZ_QTSU01000002.1"/>
</dbReference>
<dbReference type="SUPFAM" id="SSF47473">
    <property type="entry name" value="EF-hand"/>
    <property type="match status" value="1"/>
</dbReference>
<evidence type="ECO:0000259" key="3">
    <source>
        <dbReference type="PROSITE" id="PS50222"/>
    </source>
</evidence>
<dbReference type="Gene3D" id="1.10.238.10">
    <property type="entry name" value="EF-hand"/>
    <property type="match status" value="1"/>
</dbReference>
<dbReference type="Proteomes" id="UP000264492">
    <property type="component" value="Unassembled WGS sequence"/>
</dbReference>
<dbReference type="GO" id="GO:0005509">
    <property type="term" value="F:calcium ion binding"/>
    <property type="evidence" value="ECO:0007669"/>
    <property type="project" value="InterPro"/>
</dbReference>
<reference evidence="4 5" key="1">
    <citation type="submission" date="2018-08" db="EMBL/GenBank/DDBJ databases">
        <title>Lysobacter sp. zong2l5, whole genome shotgun sequence.</title>
        <authorList>
            <person name="Zhang X."/>
            <person name="Feng G."/>
            <person name="Zhu H."/>
        </authorList>
    </citation>
    <scope>NUCLEOTIDE SEQUENCE [LARGE SCALE GENOMIC DNA]</scope>
    <source>
        <strain evidence="5">zong2l5</strain>
    </source>
</reference>
<sequence length="112" mass="11933">MRLQIRTPLLAATFALLATPALAQETPKPKPMTSAEKIAVIDADRDGVITAEEHAAGAKKMFEQMDANRDGKVTAAEMDAAHAAMATHNGGKANADDPPPNERPMDNKRGKE</sequence>
<gene>
    <name evidence="4" type="ORF">DX914_13250</name>
</gene>